<reference evidence="5" key="1">
    <citation type="journal article" date="2019" name="Int. J. Syst. Evol. Microbiol.">
        <title>The Global Catalogue of Microorganisms (GCM) 10K type strain sequencing project: providing services to taxonomists for standard genome sequencing and annotation.</title>
        <authorList>
            <consortium name="The Broad Institute Genomics Platform"/>
            <consortium name="The Broad Institute Genome Sequencing Center for Infectious Disease"/>
            <person name="Wu L."/>
            <person name="Ma J."/>
        </authorList>
    </citation>
    <scope>NUCLEOTIDE SEQUENCE [LARGE SCALE GENOMIC DNA]</scope>
    <source>
        <strain evidence="5">XZYJ18</strain>
    </source>
</reference>
<dbReference type="CDD" id="cd04301">
    <property type="entry name" value="NAT_SF"/>
    <property type="match status" value="1"/>
</dbReference>
<evidence type="ECO:0000259" key="3">
    <source>
        <dbReference type="PROSITE" id="PS51186"/>
    </source>
</evidence>
<dbReference type="RefSeq" id="WP_378571652.1">
    <property type="nucleotide sequence ID" value="NZ_JBHSFQ010000003.1"/>
</dbReference>
<dbReference type="Proteomes" id="UP001595923">
    <property type="component" value="Unassembled WGS sequence"/>
</dbReference>
<evidence type="ECO:0000313" key="5">
    <source>
        <dbReference type="Proteomes" id="UP001595923"/>
    </source>
</evidence>
<dbReference type="InterPro" id="IPR000182">
    <property type="entry name" value="GNAT_dom"/>
</dbReference>
<keyword evidence="2 4" id="KW-0012">Acyltransferase</keyword>
<dbReference type="PROSITE" id="PS51186">
    <property type="entry name" value="GNAT"/>
    <property type="match status" value="1"/>
</dbReference>
<evidence type="ECO:0000313" key="4">
    <source>
        <dbReference type="EMBL" id="MFC4561030.1"/>
    </source>
</evidence>
<gene>
    <name evidence="4" type="ORF">ACFO4E_04065</name>
</gene>
<name>A0ABV9DSS8_9ACTN</name>
<dbReference type="GO" id="GO:0016746">
    <property type="term" value="F:acyltransferase activity"/>
    <property type="evidence" value="ECO:0007669"/>
    <property type="project" value="UniProtKB-KW"/>
</dbReference>
<accession>A0ABV9DSS8</accession>
<dbReference type="InterPro" id="IPR050832">
    <property type="entry name" value="Bact_Acetyltransf"/>
</dbReference>
<evidence type="ECO:0000256" key="2">
    <source>
        <dbReference type="ARBA" id="ARBA00023315"/>
    </source>
</evidence>
<dbReference type="SUPFAM" id="SSF55729">
    <property type="entry name" value="Acyl-CoA N-acyltransferases (Nat)"/>
    <property type="match status" value="1"/>
</dbReference>
<dbReference type="Pfam" id="PF00583">
    <property type="entry name" value="Acetyltransf_1"/>
    <property type="match status" value="1"/>
</dbReference>
<sequence length="166" mass="17645">MHIRAGGPEDTGTLLAMFDGAVEWLVANGRRDQWGPEPWSVVPARVERVRSIAAGGGLWIAEDGGEPAGAMSLIDGGIHYVPPADGPGLYVDLLITARGHTGGGVGARLLNFAREQTRARGIGLLRVDCWAGGDGALIRYYTRQGFTPVELVPVGDTAVQLFEQRL</sequence>
<proteinExistence type="predicted"/>
<dbReference type="InterPro" id="IPR016181">
    <property type="entry name" value="Acyl_CoA_acyltransferase"/>
</dbReference>
<feature type="domain" description="N-acetyltransferase" evidence="3">
    <location>
        <begin position="1"/>
        <end position="166"/>
    </location>
</feature>
<organism evidence="4 5">
    <name type="scientific">Nocardiopsis mangrovi</name>
    <dbReference type="NCBI Taxonomy" id="1179818"/>
    <lineage>
        <taxon>Bacteria</taxon>
        <taxon>Bacillati</taxon>
        <taxon>Actinomycetota</taxon>
        <taxon>Actinomycetes</taxon>
        <taxon>Streptosporangiales</taxon>
        <taxon>Nocardiopsidaceae</taxon>
        <taxon>Nocardiopsis</taxon>
    </lineage>
</organism>
<dbReference type="EMBL" id="JBHSFQ010000003">
    <property type="protein sequence ID" value="MFC4561030.1"/>
    <property type="molecule type" value="Genomic_DNA"/>
</dbReference>
<dbReference type="Gene3D" id="3.40.630.30">
    <property type="match status" value="1"/>
</dbReference>
<evidence type="ECO:0000256" key="1">
    <source>
        <dbReference type="ARBA" id="ARBA00022679"/>
    </source>
</evidence>
<protein>
    <submittedName>
        <fullName evidence="4">GNAT family N-acetyltransferase</fullName>
        <ecNumber evidence="4">2.3.1.-</ecNumber>
    </submittedName>
</protein>
<keyword evidence="1 4" id="KW-0808">Transferase</keyword>
<dbReference type="PANTHER" id="PTHR43877">
    <property type="entry name" value="AMINOALKYLPHOSPHONATE N-ACETYLTRANSFERASE-RELATED-RELATED"/>
    <property type="match status" value="1"/>
</dbReference>
<keyword evidence="5" id="KW-1185">Reference proteome</keyword>
<dbReference type="EC" id="2.3.1.-" evidence="4"/>
<comment type="caution">
    <text evidence="4">The sequence shown here is derived from an EMBL/GenBank/DDBJ whole genome shotgun (WGS) entry which is preliminary data.</text>
</comment>